<dbReference type="Proteomes" id="UP001209570">
    <property type="component" value="Unassembled WGS sequence"/>
</dbReference>
<organism evidence="2 3">
    <name type="scientific">Pythium insidiosum</name>
    <name type="common">Pythiosis disease agent</name>
    <dbReference type="NCBI Taxonomy" id="114742"/>
    <lineage>
        <taxon>Eukaryota</taxon>
        <taxon>Sar</taxon>
        <taxon>Stramenopiles</taxon>
        <taxon>Oomycota</taxon>
        <taxon>Peronosporomycetes</taxon>
        <taxon>Pythiales</taxon>
        <taxon>Pythiaceae</taxon>
        <taxon>Pythium</taxon>
    </lineage>
</organism>
<evidence type="ECO:0000256" key="1">
    <source>
        <dbReference type="SAM" id="SignalP"/>
    </source>
</evidence>
<evidence type="ECO:0000313" key="2">
    <source>
        <dbReference type="EMBL" id="KAJ0388653.1"/>
    </source>
</evidence>
<protein>
    <submittedName>
        <fullName evidence="2">Uncharacterized protein</fullName>
    </submittedName>
</protein>
<comment type="caution">
    <text evidence="2">The sequence shown here is derived from an EMBL/GenBank/DDBJ whole genome shotgun (WGS) entry which is preliminary data.</text>
</comment>
<feature type="signal peptide" evidence="1">
    <location>
        <begin position="1"/>
        <end position="25"/>
    </location>
</feature>
<keyword evidence="3" id="KW-1185">Reference proteome</keyword>
<dbReference type="EMBL" id="JAKCXM010007438">
    <property type="protein sequence ID" value="KAJ0388653.1"/>
    <property type="molecule type" value="Genomic_DNA"/>
</dbReference>
<dbReference type="AlphaFoldDB" id="A0AAD5LPP9"/>
<evidence type="ECO:0000313" key="3">
    <source>
        <dbReference type="Proteomes" id="UP001209570"/>
    </source>
</evidence>
<name>A0AAD5LPP9_PYTIN</name>
<gene>
    <name evidence="2" type="ORF">P43SY_012053</name>
</gene>
<accession>A0AAD5LPP9</accession>
<keyword evidence="1" id="KW-0732">Signal</keyword>
<proteinExistence type="predicted"/>
<reference evidence="2" key="1">
    <citation type="submission" date="2021-12" db="EMBL/GenBank/DDBJ databases">
        <title>Prjna785345.</title>
        <authorList>
            <person name="Rujirawat T."/>
            <person name="Krajaejun T."/>
        </authorList>
    </citation>
    <scope>NUCLEOTIDE SEQUENCE</scope>
    <source>
        <strain evidence="2">Pi057C3</strain>
    </source>
</reference>
<feature type="chain" id="PRO_5042223861" evidence="1">
    <location>
        <begin position="26"/>
        <end position="73"/>
    </location>
</feature>
<sequence length="73" mass="8041">MKAPTTILALLVATVGMSAFDSADAKPMHAGIDYHRYLEEKDAIGAELDEWMNKYKDVAEKNGWIPPTDSCPT</sequence>